<evidence type="ECO:0000313" key="2">
    <source>
        <dbReference type="Proteomes" id="UP001141806"/>
    </source>
</evidence>
<dbReference type="AlphaFoldDB" id="A0A9Q0KZU7"/>
<accession>A0A9Q0KZU7</accession>
<comment type="caution">
    <text evidence="1">The sequence shown here is derived from an EMBL/GenBank/DDBJ whole genome shotgun (WGS) entry which is preliminary data.</text>
</comment>
<keyword evidence="2" id="KW-1185">Reference proteome</keyword>
<sequence length="110" mass="12289">MQTEVYIESIRVLYASRIVAVDDNTQKKVVCLEKQVRSLKSRIESTEKSKRTCLGIASPGQVQAWPSELIAMPEVSQGQILSASSEDKEHEDAVDPRDWGTQLLCDLVNL</sequence>
<gene>
    <name evidence="1" type="ORF">NE237_010471</name>
</gene>
<dbReference type="EMBL" id="JAMYWD010000002">
    <property type="protein sequence ID" value="KAJ4979691.1"/>
    <property type="molecule type" value="Genomic_DNA"/>
</dbReference>
<proteinExistence type="predicted"/>
<name>A0A9Q0KZU7_9MAGN</name>
<dbReference type="Proteomes" id="UP001141806">
    <property type="component" value="Unassembled WGS sequence"/>
</dbReference>
<evidence type="ECO:0000313" key="1">
    <source>
        <dbReference type="EMBL" id="KAJ4979691.1"/>
    </source>
</evidence>
<reference evidence="1" key="1">
    <citation type="journal article" date="2023" name="Plant J.">
        <title>The genome of the king protea, Protea cynaroides.</title>
        <authorList>
            <person name="Chang J."/>
            <person name="Duong T.A."/>
            <person name="Schoeman C."/>
            <person name="Ma X."/>
            <person name="Roodt D."/>
            <person name="Barker N."/>
            <person name="Li Z."/>
            <person name="Van de Peer Y."/>
            <person name="Mizrachi E."/>
        </authorList>
    </citation>
    <scope>NUCLEOTIDE SEQUENCE</scope>
    <source>
        <tissue evidence="1">Young leaves</tissue>
    </source>
</reference>
<protein>
    <submittedName>
        <fullName evidence="1">Uncharacterized protein</fullName>
    </submittedName>
</protein>
<dbReference type="OrthoDB" id="5600418at2759"/>
<organism evidence="1 2">
    <name type="scientific">Protea cynaroides</name>
    <dbReference type="NCBI Taxonomy" id="273540"/>
    <lineage>
        <taxon>Eukaryota</taxon>
        <taxon>Viridiplantae</taxon>
        <taxon>Streptophyta</taxon>
        <taxon>Embryophyta</taxon>
        <taxon>Tracheophyta</taxon>
        <taxon>Spermatophyta</taxon>
        <taxon>Magnoliopsida</taxon>
        <taxon>Proteales</taxon>
        <taxon>Proteaceae</taxon>
        <taxon>Protea</taxon>
    </lineage>
</organism>